<proteinExistence type="predicted"/>
<evidence type="ECO:0000313" key="3">
    <source>
        <dbReference type="Proteomes" id="UP001487740"/>
    </source>
</evidence>
<gene>
    <name evidence="2" type="ORF">O3P69_005377</name>
</gene>
<feature type="compositionally biased region" description="Polar residues" evidence="1">
    <location>
        <begin position="30"/>
        <end position="62"/>
    </location>
</feature>
<name>A0AAW0U888_SCYPA</name>
<dbReference type="AlphaFoldDB" id="A0AAW0U888"/>
<comment type="caution">
    <text evidence="2">The sequence shown here is derived from an EMBL/GenBank/DDBJ whole genome shotgun (WGS) entry which is preliminary data.</text>
</comment>
<feature type="region of interest" description="Disordered" evidence="1">
    <location>
        <begin position="20"/>
        <end position="86"/>
    </location>
</feature>
<protein>
    <submittedName>
        <fullName evidence="2">Uncharacterized protein</fullName>
    </submittedName>
</protein>
<evidence type="ECO:0000256" key="1">
    <source>
        <dbReference type="SAM" id="MobiDB-lite"/>
    </source>
</evidence>
<dbReference type="Proteomes" id="UP001487740">
    <property type="component" value="Unassembled WGS sequence"/>
</dbReference>
<organism evidence="2 3">
    <name type="scientific">Scylla paramamosain</name>
    <name type="common">Mud crab</name>
    <dbReference type="NCBI Taxonomy" id="85552"/>
    <lineage>
        <taxon>Eukaryota</taxon>
        <taxon>Metazoa</taxon>
        <taxon>Ecdysozoa</taxon>
        <taxon>Arthropoda</taxon>
        <taxon>Crustacea</taxon>
        <taxon>Multicrustacea</taxon>
        <taxon>Malacostraca</taxon>
        <taxon>Eumalacostraca</taxon>
        <taxon>Eucarida</taxon>
        <taxon>Decapoda</taxon>
        <taxon>Pleocyemata</taxon>
        <taxon>Brachyura</taxon>
        <taxon>Eubrachyura</taxon>
        <taxon>Portunoidea</taxon>
        <taxon>Portunidae</taxon>
        <taxon>Portuninae</taxon>
        <taxon>Scylla</taxon>
    </lineage>
</organism>
<sequence>MTVTACLFLIEPSVPFTPRHPSVTRLPTPVTRQSPVTYPSTNTHHPTPVTRQSPVTRHSSCITHHPSPVTHHMVTEGKSGSSSSSINISMVEQRPRGQAVEAEGSVLVMFVIKEDQAKQDHALFKCKAVAPLRGRAAAAAAAVAAWWSRGPWVQAVEGEGSVLVKFVTKQDQGKQDHALFKCKVKNWKWCSTNHPGGHNRDSGPVATAVTASEDAVVTIC</sequence>
<dbReference type="EMBL" id="JARAKH010000016">
    <property type="protein sequence ID" value="KAK8396289.1"/>
    <property type="molecule type" value="Genomic_DNA"/>
</dbReference>
<reference evidence="2 3" key="1">
    <citation type="submission" date="2023-03" db="EMBL/GenBank/DDBJ databases">
        <title>High-quality genome of Scylla paramamosain provides insights in environmental adaptation.</title>
        <authorList>
            <person name="Zhang L."/>
        </authorList>
    </citation>
    <scope>NUCLEOTIDE SEQUENCE [LARGE SCALE GENOMIC DNA]</scope>
    <source>
        <strain evidence="2">LZ_2023a</strain>
        <tissue evidence="2">Muscle</tissue>
    </source>
</reference>
<keyword evidence="3" id="KW-1185">Reference proteome</keyword>
<accession>A0AAW0U888</accession>
<evidence type="ECO:0000313" key="2">
    <source>
        <dbReference type="EMBL" id="KAK8396289.1"/>
    </source>
</evidence>